<accession>A0ABP8VII2</accession>
<dbReference type="RefSeq" id="WP_345371999.1">
    <property type="nucleotide sequence ID" value="NZ_BAABLM010000001.1"/>
</dbReference>
<comment type="caution">
    <text evidence="1">The sequence shown here is derived from an EMBL/GenBank/DDBJ whole genome shotgun (WGS) entry which is preliminary data.</text>
</comment>
<proteinExistence type="predicted"/>
<protein>
    <recommendedName>
        <fullName evidence="3">Biopolymer transporter Tol</fullName>
    </recommendedName>
</protein>
<name>A0ABP8VII2_9MICO</name>
<gene>
    <name evidence="1" type="ORF">GCM10025780_01160</name>
</gene>
<organism evidence="1 2">
    <name type="scientific">Frondihabitans cladoniiphilus</name>
    <dbReference type="NCBI Taxonomy" id="715785"/>
    <lineage>
        <taxon>Bacteria</taxon>
        <taxon>Bacillati</taxon>
        <taxon>Actinomycetota</taxon>
        <taxon>Actinomycetes</taxon>
        <taxon>Micrococcales</taxon>
        <taxon>Microbacteriaceae</taxon>
        <taxon>Frondihabitans</taxon>
    </lineage>
</organism>
<evidence type="ECO:0000313" key="2">
    <source>
        <dbReference type="Proteomes" id="UP001501295"/>
    </source>
</evidence>
<dbReference type="Proteomes" id="UP001501295">
    <property type="component" value="Unassembled WGS sequence"/>
</dbReference>
<sequence length="106" mass="11563">MDPTAAAGQASDDEKWLVVDGRRWRKTDPSLPEDVVEALKSHLGRGRSGVRSAKRAGDDDAVAAARHRVGVAKHGLGERGDPWWERPESDRLGDARAALRELDALD</sequence>
<keyword evidence="2" id="KW-1185">Reference proteome</keyword>
<evidence type="ECO:0000313" key="1">
    <source>
        <dbReference type="EMBL" id="GAA4664148.1"/>
    </source>
</evidence>
<dbReference type="EMBL" id="BAABLM010000001">
    <property type="protein sequence ID" value="GAA4664148.1"/>
    <property type="molecule type" value="Genomic_DNA"/>
</dbReference>
<reference evidence="2" key="1">
    <citation type="journal article" date="2019" name="Int. J. Syst. Evol. Microbiol.">
        <title>The Global Catalogue of Microorganisms (GCM) 10K type strain sequencing project: providing services to taxonomists for standard genome sequencing and annotation.</title>
        <authorList>
            <consortium name="The Broad Institute Genomics Platform"/>
            <consortium name="The Broad Institute Genome Sequencing Center for Infectious Disease"/>
            <person name="Wu L."/>
            <person name="Ma J."/>
        </authorList>
    </citation>
    <scope>NUCLEOTIDE SEQUENCE [LARGE SCALE GENOMIC DNA]</scope>
    <source>
        <strain evidence="2">JCM 18956</strain>
    </source>
</reference>
<evidence type="ECO:0008006" key="3">
    <source>
        <dbReference type="Google" id="ProtNLM"/>
    </source>
</evidence>